<reference evidence="7 8" key="1">
    <citation type="submission" date="2019-12" db="EMBL/GenBank/DDBJ databases">
        <authorList>
            <person name="Zhao J."/>
        </authorList>
    </citation>
    <scope>NUCLEOTIDE SEQUENCE [LARGE SCALE GENOMIC DNA]</scope>
    <source>
        <strain evidence="7 8">S-15</strain>
    </source>
</reference>
<feature type="domain" description="RNA polymerase sigma-70 region 2" evidence="5">
    <location>
        <begin position="33"/>
        <end position="98"/>
    </location>
</feature>
<dbReference type="RefSeq" id="WP_160633465.1">
    <property type="nucleotide sequence ID" value="NZ_WWNE01000007.1"/>
</dbReference>
<dbReference type="InterPro" id="IPR036388">
    <property type="entry name" value="WH-like_DNA-bd_sf"/>
</dbReference>
<dbReference type="InterPro" id="IPR007627">
    <property type="entry name" value="RNA_pol_sigma70_r2"/>
</dbReference>
<dbReference type="InterPro" id="IPR013249">
    <property type="entry name" value="RNA_pol_sigma70_r4_t2"/>
</dbReference>
<keyword evidence="2" id="KW-0805">Transcription regulation</keyword>
<protein>
    <submittedName>
        <fullName evidence="7">Sigma-70 family RNA polymerase sigma factor</fullName>
    </submittedName>
</protein>
<gene>
    <name evidence="7" type="ORF">GQN54_10355</name>
</gene>
<dbReference type="InterPro" id="IPR013324">
    <property type="entry name" value="RNA_pol_sigma_r3/r4-like"/>
</dbReference>
<organism evidence="7 8">
    <name type="scientific">Acidiluteibacter ferrifornacis</name>
    <dbReference type="NCBI Taxonomy" id="2692424"/>
    <lineage>
        <taxon>Bacteria</taxon>
        <taxon>Pseudomonadati</taxon>
        <taxon>Bacteroidota</taxon>
        <taxon>Flavobacteriia</taxon>
        <taxon>Flavobacteriales</taxon>
        <taxon>Cryomorphaceae</taxon>
        <taxon>Acidiluteibacter</taxon>
    </lineage>
</organism>
<evidence type="ECO:0000313" key="8">
    <source>
        <dbReference type="Proteomes" id="UP000470771"/>
    </source>
</evidence>
<dbReference type="Pfam" id="PF04542">
    <property type="entry name" value="Sigma70_r2"/>
    <property type="match status" value="1"/>
</dbReference>
<feature type="domain" description="RNA polymerase sigma factor 70 region 4 type 2" evidence="6">
    <location>
        <begin position="141"/>
        <end position="190"/>
    </location>
</feature>
<dbReference type="EMBL" id="WWNE01000007">
    <property type="protein sequence ID" value="NBG66520.1"/>
    <property type="molecule type" value="Genomic_DNA"/>
</dbReference>
<evidence type="ECO:0000256" key="4">
    <source>
        <dbReference type="ARBA" id="ARBA00023163"/>
    </source>
</evidence>
<dbReference type="Proteomes" id="UP000470771">
    <property type="component" value="Unassembled WGS sequence"/>
</dbReference>
<evidence type="ECO:0000256" key="2">
    <source>
        <dbReference type="ARBA" id="ARBA00023015"/>
    </source>
</evidence>
<dbReference type="InterPro" id="IPR013325">
    <property type="entry name" value="RNA_pol_sigma_r2"/>
</dbReference>
<evidence type="ECO:0000259" key="5">
    <source>
        <dbReference type="Pfam" id="PF04542"/>
    </source>
</evidence>
<dbReference type="Gene3D" id="1.10.1740.10">
    <property type="match status" value="1"/>
</dbReference>
<dbReference type="InterPro" id="IPR039425">
    <property type="entry name" value="RNA_pol_sigma-70-like"/>
</dbReference>
<comment type="similarity">
    <text evidence="1">Belongs to the sigma-70 factor family. ECF subfamily.</text>
</comment>
<dbReference type="PANTHER" id="PTHR43133:SF51">
    <property type="entry name" value="RNA POLYMERASE SIGMA FACTOR"/>
    <property type="match status" value="1"/>
</dbReference>
<accession>A0A6N9NMS8</accession>
<dbReference type="Gene3D" id="1.10.10.10">
    <property type="entry name" value="Winged helix-like DNA-binding domain superfamily/Winged helix DNA-binding domain"/>
    <property type="match status" value="1"/>
</dbReference>
<sequence length="201" mass="23682">MEVNNDLTEKGQRDKRLIEQALAGSQAAYGELMSNYEDSIYFLVLKMVRDKEEAEDLKIEIFGKAFLKLEQYTTQFAFSTWLFRIASNHCIDFIRKKRMKTFSIDQQDQESENGTWSLDIRSENKDPEEAFIHQQKIKLMREEVTKLKEPYQELVTLRYFEELSYDEIADQLSLPLGTVKAQLFRARAMLSDMLENSRHSI</sequence>
<dbReference type="SUPFAM" id="SSF88946">
    <property type="entry name" value="Sigma2 domain of RNA polymerase sigma factors"/>
    <property type="match status" value="1"/>
</dbReference>
<dbReference type="CDD" id="cd06171">
    <property type="entry name" value="Sigma70_r4"/>
    <property type="match status" value="1"/>
</dbReference>
<dbReference type="NCBIfam" id="TIGR02937">
    <property type="entry name" value="sigma70-ECF"/>
    <property type="match status" value="1"/>
</dbReference>
<keyword evidence="8" id="KW-1185">Reference proteome</keyword>
<keyword evidence="4" id="KW-0804">Transcription</keyword>
<dbReference type="Pfam" id="PF08281">
    <property type="entry name" value="Sigma70_r4_2"/>
    <property type="match status" value="1"/>
</dbReference>
<dbReference type="InterPro" id="IPR014284">
    <property type="entry name" value="RNA_pol_sigma-70_dom"/>
</dbReference>
<dbReference type="GO" id="GO:0006352">
    <property type="term" value="P:DNA-templated transcription initiation"/>
    <property type="evidence" value="ECO:0007669"/>
    <property type="project" value="InterPro"/>
</dbReference>
<proteinExistence type="inferred from homology"/>
<dbReference type="PANTHER" id="PTHR43133">
    <property type="entry name" value="RNA POLYMERASE ECF-TYPE SIGMA FACTO"/>
    <property type="match status" value="1"/>
</dbReference>
<comment type="caution">
    <text evidence="7">The sequence shown here is derived from an EMBL/GenBank/DDBJ whole genome shotgun (WGS) entry which is preliminary data.</text>
</comment>
<evidence type="ECO:0000256" key="1">
    <source>
        <dbReference type="ARBA" id="ARBA00010641"/>
    </source>
</evidence>
<dbReference type="AlphaFoldDB" id="A0A6N9NMS8"/>
<evidence type="ECO:0000256" key="3">
    <source>
        <dbReference type="ARBA" id="ARBA00023082"/>
    </source>
</evidence>
<dbReference type="SUPFAM" id="SSF88659">
    <property type="entry name" value="Sigma3 and sigma4 domains of RNA polymerase sigma factors"/>
    <property type="match status" value="1"/>
</dbReference>
<dbReference type="GO" id="GO:0016987">
    <property type="term" value="F:sigma factor activity"/>
    <property type="evidence" value="ECO:0007669"/>
    <property type="project" value="UniProtKB-KW"/>
</dbReference>
<name>A0A6N9NMS8_9FLAO</name>
<evidence type="ECO:0000313" key="7">
    <source>
        <dbReference type="EMBL" id="NBG66520.1"/>
    </source>
</evidence>
<evidence type="ECO:0000259" key="6">
    <source>
        <dbReference type="Pfam" id="PF08281"/>
    </source>
</evidence>
<keyword evidence="3" id="KW-0731">Sigma factor</keyword>
<dbReference type="GO" id="GO:0003677">
    <property type="term" value="F:DNA binding"/>
    <property type="evidence" value="ECO:0007669"/>
    <property type="project" value="InterPro"/>
</dbReference>